<dbReference type="Gene3D" id="1.10.8.350">
    <property type="entry name" value="Bacterial muramidase"/>
    <property type="match status" value="1"/>
</dbReference>
<dbReference type="Gene3D" id="1.10.530.10">
    <property type="match status" value="1"/>
</dbReference>
<name>A0A450YA46_9GAMM</name>
<dbReference type="Pfam" id="PF13406">
    <property type="entry name" value="SLT_2"/>
    <property type="match status" value="1"/>
</dbReference>
<dbReference type="GO" id="GO:0009253">
    <property type="term" value="P:peptidoglycan catabolic process"/>
    <property type="evidence" value="ECO:0007669"/>
    <property type="project" value="TreeGrafter"/>
</dbReference>
<dbReference type="InterPro" id="IPR031304">
    <property type="entry name" value="SLT_2"/>
</dbReference>
<evidence type="ECO:0000313" key="4">
    <source>
        <dbReference type="EMBL" id="VFK38418.1"/>
    </source>
</evidence>
<dbReference type="NCBIfam" id="TIGR02282">
    <property type="entry name" value="MltB"/>
    <property type="match status" value="1"/>
</dbReference>
<feature type="domain" description="Transglycosylase SLT" evidence="3">
    <location>
        <begin position="66"/>
        <end position="356"/>
    </location>
</feature>
<evidence type="ECO:0000256" key="1">
    <source>
        <dbReference type="PIRSR" id="PIRSR611757-1"/>
    </source>
</evidence>
<dbReference type="GO" id="GO:0008933">
    <property type="term" value="F:peptidoglycan lytic transglycosylase activity"/>
    <property type="evidence" value="ECO:0007669"/>
    <property type="project" value="TreeGrafter"/>
</dbReference>
<dbReference type="AlphaFoldDB" id="A0A450YA46"/>
<feature type="active site" evidence="1">
    <location>
        <position position="159"/>
    </location>
</feature>
<dbReference type="PANTHER" id="PTHR30163:SF9">
    <property type="entry name" value="MEMBRANE-BOUND LYTIC MUREIN TRANSGLYCOSYLASE B"/>
    <property type="match status" value="1"/>
</dbReference>
<protein>
    <submittedName>
        <fullName evidence="4">Membrane-bound lytic murein transglycosylase B</fullName>
    </submittedName>
</protein>
<dbReference type="InterPro" id="IPR011757">
    <property type="entry name" value="Lytic_transglycosylase_MltB"/>
</dbReference>
<keyword evidence="2" id="KW-0472">Membrane</keyword>
<keyword evidence="2" id="KW-0812">Transmembrane</keyword>
<keyword evidence="2" id="KW-1133">Transmembrane helix</keyword>
<dbReference type="SUPFAM" id="SSF53955">
    <property type="entry name" value="Lysozyme-like"/>
    <property type="match status" value="1"/>
</dbReference>
<dbReference type="CDD" id="cd13399">
    <property type="entry name" value="Slt35-like"/>
    <property type="match status" value="1"/>
</dbReference>
<gene>
    <name evidence="4" type="ORF">BECKTC1821D_GA0114238_100471</name>
</gene>
<evidence type="ECO:0000256" key="2">
    <source>
        <dbReference type="SAM" id="Phobius"/>
    </source>
</evidence>
<dbReference type="EMBL" id="CAADFS010000004">
    <property type="protein sequence ID" value="VFK38418.1"/>
    <property type="molecule type" value="Genomic_DNA"/>
</dbReference>
<sequence length="365" mass="41432">MTLRSRYRKNIQAGVSDARARSHSLSVQTRSAGMFSVIMAISLTASSLFPSVSLANKNAPELLKNPEVRRFIRKMETKHDYSRERLEALMGKVRIVRPLLKPSKPAEALPWHRYRRIFMSVPRISAGVRFWKAHRDTLARAQEIHGVPSEIIVAILGVESYFGKYKGKYPVLDSLATRGFYGKRRKGFFLRELEQFLLLIREEKGLDVHGLKGSYAGAMGLPQFISSSYRRYAVDFDEDGTRDLIENMSDAIGSAANFLAEHGWTRDRGVAIPAKSTHDAKTRRLLKKGIKPHIAFSALKEYGVLGDGAIPDDERVSLIELRTEAGPEYWVGRKNFYTITLYNHSKLYAMVVYQLASAIRERYSE</sequence>
<feature type="transmembrane region" description="Helical" evidence="2">
    <location>
        <begin position="31"/>
        <end position="49"/>
    </location>
</feature>
<proteinExistence type="predicted"/>
<dbReference type="PANTHER" id="PTHR30163">
    <property type="entry name" value="MEMBRANE-BOUND LYTIC MUREIN TRANSGLYCOSYLASE B"/>
    <property type="match status" value="1"/>
</dbReference>
<organism evidence="4">
    <name type="scientific">Candidatus Kentrum sp. TC</name>
    <dbReference type="NCBI Taxonomy" id="2126339"/>
    <lineage>
        <taxon>Bacteria</taxon>
        <taxon>Pseudomonadati</taxon>
        <taxon>Pseudomonadota</taxon>
        <taxon>Gammaproteobacteria</taxon>
        <taxon>Candidatus Kentrum</taxon>
    </lineage>
</organism>
<dbReference type="InterPro" id="IPR023346">
    <property type="entry name" value="Lysozyme-like_dom_sf"/>
</dbReference>
<evidence type="ECO:0000259" key="3">
    <source>
        <dbReference type="Pfam" id="PF13406"/>
    </source>
</evidence>
<accession>A0A450YA46</accession>
<reference evidence="4" key="1">
    <citation type="submission" date="2019-02" db="EMBL/GenBank/DDBJ databases">
        <authorList>
            <person name="Gruber-Vodicka R. H."/>
            <person name="Seah K. B. B."/>
        </authorList>
    </citation>
    <scope>NUCLEOTIDE SEQUENCE</scope>
    <source>
        <strain evidence="4">BECK_BZ123</strain>
    </source>
</reference>
<dbReference type="InterPro" id="IPR043426">
    <property type="entry name" value="MltB-like"/>
</dbReference>